<dbReference type="EMBL" id="FNFB01000038">
    <property type="protein sequence ID" value="SDM08958.1"/>
    <property type="molecule type" value="Genomic_DNA"/>
</dbReference>
<dbReference type="Proteomes" id="UP000198683">
    <property type="component" value="Unassembled WGS sequence"/>
</dbReference>
<sequence length="50" mass="4802">MGLALLVTVAKAGHPSSPGAVTDGLRSATGIPVSGIALTALAASRPRGPH</sequence>
<evidence type="ECO:0000313" key="1">
    <source>
        <dbReference type="EMBL" id="SDM08958.1"/>
    </source>
</evidence>
<dbReference type="AlphaFoldDB" id="A0A1G9QD50"/>
<dbReference type="STRING" id="683260.SAMN05421874_13836"/>
<organism evidence="1 2">
    <name type="scientific">Nonomuraea maritima</name>
    <dbReference type="NCBI Taxonomy" id="683260"/>
    <lineage>
        <taxon>Bacteria</taxon>
        <taxon>Bacillati</taxon>
        <taxon>Actinomycetota</taxon>
        <taxon>Actinomycetes</taxon>
        <taxon>Streptosporangiales</taxon>
        <taxon>Streptosporangiaceae</taxon>
        <taxon>Nonomuraea</taxon>
    </lineage>
</organism>
<keyword evidence="2" id="KW-1185">Reference proteome</keyword>
<reference evidence="1 2" key="1">
    <citation type="submission" date="2016-10" db="EMBL/GenBank/DDBJ databases">
        <authorList>
            <person name="de Groot N.N."/>
        </authorList>
    </citation>
    <scope>NUCLEOTIDE SEQUENCE [LARGE SCALE GENOMIC DNA]</scope>
    <source>
        <strain evidence="1 2">CGMCC 4.5681</strain>
    </source>
</reference>
<gene>
    <name evidence="1" type="ORF">SAMN05421874_13836</name>
</gene>
<protein>
    <submittedName>
        <fullName evidence="1">Uncharacterized protein</fullName>
    </submittedName>
</protein>
<evidence type="ECO:0000313" key="2">
    <source>
        <dbReference type="Proteomes" id="UP000198683"/>
    </source>
</evidence>
<proteinExistence type="predicted"/>
<accession>A0A1G9QD50</accession>
<name>A0A1G9QD50_9ACTN</name>